<dbReference type="InterPro" id="IPR007197">
    <property type="entry name" value="rSAM"/>
</dbReference>
<dbReference type="SFLD" id="SFLDS00029">
    <property type="entry name" value="Radical_SAM"/>
    <property type="match status" value="1"/>
</dbReference>
<dbReference type="EMBL" id="NAJO01000068">
    <property type="protein sequence ID" value="OQN96331.1"/>
    <property type="molecule type" value="Genomic_DNA"/>
</dbReference>
<dbReference type="GO" id="GO:0003824">
    <property type="term" value="F:catalytic activity"/>
    <property type="evidence" value="ECO:0007669"/>
    <property type="project" value="InterPro"/>
</dbReference>
<dbReference type="AlphaFoldDB" id="A0A1V8SBY7"/>
<sequence>MATPFRQSLRRVRSSSTSESTISPSTHKHITIASLAKSPAPSTTLKTIPYWQHIWRNVDQSEFLTYRWQTRNTVDRPEKLLDFLKTVVPERIPDAVKSAKEDGRLITREAFLEDVYNGMAKAPMSVRLTPHVLSVINWQEPLQDPVLRQFLPLKSRILPDHPELTLDSLHEEGDSPIPGLVHRYPDKVLFLATSVCPVYCRFCTRSYAVGADTESVTKHSLKPARRRWDAMFEYIEQNPAIQDVVVSGGDSYYLDPTHLTRIGHRLLGIPHIKRFRFATKGLAVCPMRMTDPNDAWVNAFVEVSDRGREMGKEVAMHTHFNHPNEITWATEMAARTLFQRGVRVRNQTVLLRGVNDTIPMMAELIRKLSDLMIQPYYVYLGDMVKGVEDLRTSLATALHIEQNLIGGIAGFNMPKFVVDLPGGGGKRPITSFETYDTKAGVSTWTAPAVAGDKVFQYHDPVKRD</sequence>
<dbReference type="GO" id="GO:0046872">
    <property type="term" value="F:metal ion binding"/>
    <property type="evidence" value="ECO:0007669"/>
    <property type="project" value="UniProtKB-KW"/>
</dbReference>
<gene>
    <name evidence="9" type="ORF">B0A48_17587</name>
</gene>
<evidence type="ECO:0000256" key="3">
    <source>
        <dbReference type="ARBA" id="ARBA00022691"/>
    </source>
</evidence>
<comment type="cofactor">
    <cofactor evidence="1">
        <name>pyridoxal 5'-phosphate</name>
        <dbReference type="ChEBI" id="CHEBI:597326"/>
    </cofactor>
</comment>
<evidence type="ECO:0000256" key="6">
    <source>
        <dbReference type="ARBA" id="ARBA00023004"/>
    </source>
</evidence>
<proteinExistence type="predicted"/>
<evidence type="ECO:0000256" key="2">
    <source>
        <dbReference type="ARBA" id="ARBA00022485"/>
    </source>
</evidence>
<dbReference type="InParanoid" id="A0A1V8SBY7"/>
<protein>
    <recommendedName>
        <fullName evidence="11">L-lysine 2,3-aminomutase</fullName>
    </recommendedName>
</protein>
<dbReference type="PANTHER" id="PTHR30538">
    <property type="entry name" value="LYSINE 2,3-AMINOMUTASE-RELATED"/>
    <property type="match status" value="1"/>
</dbReference>
<feature type="compositionally biased region" description="Low complexity" evidence="8">
    <location>
        <begin position="14"/>
        <end position="25"/>
    </location>
</feature>
<dbReference type="STRING" id="1507870.A0A1V8SBY7"/>
<keyword evidence="4" id="KW-0479">Metal-binding</keyword>
<evidence type="ECO:0000256" key="7">
    <source>
        <dbReference type="ARBA" id="ARBA00023014"/>
    </source>
</evidence>
<dbReference type="Proteomes" id="UP000192596">
    <property type="component" value="Unassembled WGS sequence"/>
</dbReference>
<evidence type="ECO:0000256" key="5">
    <source>
        <dbReference type="ARBA" id="ARBA00022898"/>
    </source>
</evidence>
<dbReference type="PANTHER" id="PTHR30538:SF0">
    <property type="entry name" value="L-LYSINE 2,3-AMINOMUTASE AQ_1632-RELATED"/>
    <property type="match status" value="1"/>
</dbReference>
<keyword evidence="10" id="KW-1185">Reference proteome</keyword>
<dbReference type="Gene3D" id="3.20.20.70">
    <property type="entry name" value="Aldolase class I"/>
    <property type="match status" value="1"/>
</dbReference>
<dbReference type="GO" id="GO:0051539">
    <property type="term" value="F:4 iron, 4 sulfur cluster binding"/>
    <property type="evidence" value="ECO:0007669"/>
    <property type="project" value="UniProtKB-KW"/>
</dbReference>
<feature type="region of interest" description="Disordered" evidence="8">
    <location>
        <begin position="1"/>
        <end position="25"/>
    </location>
</feature>
<dbReference type="OrthoDB" id="5396721at2759"/>
<name>A0A1V8SBY7_9PEZI</name>
<evidence type="ECO:0008006" key="11">
    <source>
        <dbReference type="Google" id="ProtNLM"/>
    </source>
</evidence>
<evidence type="ECO:0000256" key="8">
    <source>
        <dbReference type="SAM" id="MobiDB-lite"/>
    </source>
</evidence>
<evidence type="ECO:0000256" key="4">
    <source>
        <dbReference type="ARBA" id="ARBA00022723"/>
    </source>
</evidence>
<keyword evidence="3" id="KW-0949">S-adenosyl-L-methionine</keyword>
<accession>A0A1V8SBY7</accession>
<dbReference type="NCBIfam" id="TIGR00238">
    <property type="entry name" value="KamA family radical SAM protein"/>
    <property type="match status" value="1"/>
</dbReference>
<evidence type="ECO:0000256" key="1">
    <source>
        <dbReference type="ARBA" id="ARBA00001933"/>
    </source>
</evidence>
<organism evidence="9 10">
    <name type="scientific">Cryoendolithus antarcticus</name>
    <dbReference type="NCBI Taxonomy" id="1507870"/>
    <lineage>
        <taxon>Eukaryota</taxon>
        <taxon>Fungi</taxon>
        <taxon>Dikarya</taxon>
        <taxon>Ascomycota</taxon>
        <taxon>Pezizomycotina</taxon>
        <taxon>Dothideomycetes</taxon>
        <taxon>Dothideomycetidae</taxon>
        <taxon>Cladosporiales</taxon>
        <taxon>Cladosporiaceae</taxon>
        <taxon>Cryoendolithus</taxon>
    </lineage>
</organism>
<keyword evidence="5" id="KW-0663">Pyridoxal phosphate</keyword>
<keyword evidence="2" id="KW-0004">4Fe-4S</keyword>
<dbReference type="InterPro" id="IPR013785">
    <property type="entry name" value="Aldolase_TIM"/>
</dbReference>
<dbReference type="SFLD" id="SFLDG01070">
    <property type="entry name" value="PLP-dependent"/>
    <property type="match status" value="1"/>
</dbReference>
<keyword evidence="7" id="KW-0411">Iron-sulfur</keyword>
<dbReference type="SUPFAM" id="SSF102114">
    <property type="entry name" value="Radical SAM enzymes"/>
    <property type="match status" value="1"/>
</dbReference>
<comment type="caution">
    <text evidence="9">The sequence shown here is derived from an EMBL/GenBank/DDBJ whole genome shotgun (WGS) entry which is preliminary data.</text>
</comment>
<reference evidence="10" key="1">
    <citation type="submission" date="2017-03" db="EMBL/GenBank/DDBJ databases">
        <title>Genomes of endolithic fungi from Antarctica.</title>
        <authorList>
            <person name="Coleine C."/>
            <person name="Masonjones S."/>
            <person name="Stajich J.E."/>
        </authorList>
    </citation>
    <scope>NUCLEOTIDE SEQUENCE [LARGE SCALE GENOMIC DNA]</scope>
    <source>
        <strain evidence="10">CCFEE 5527</strain>
    </source>
</reference>
<evidence type="ECO:0000313" key="10">
    <source>
        <dbReference type="Proteomes" id="UP000192596"/>
    </source>
</evidence>
<dbReference type="InterPro" id="IPR058240">
    <property type="entry name" value="rSAM_sf"/>
</dbReference>
<evidence type="ECO:0000313" key="9">
    <source>
        <dbReference type="EMBL" id="OQN96331.1"/>
    </source>
</evidence>
<keyword evidence="6" id="KW-0408">Iron</keyword>
<dbReference type="InterPro" id="IPR003739">
    <property type="entry name" value="Lys_aminomutase/Glu_NH3_mut"/>
</dbReference>